<dbReference type="EMBL" id="SDWU01000019">
    <property type="protein sequence ID" value="RYB99425.1"/>
    <property type="molecule type" value="Genomic_DNA"/>
</dbReference>
<evidence type="ECO:0000313" key="2">
    <source>
        <dbReference type="EMBL" id="RYB99425.1"/>
    </source>
</evidence>
<reference evidence="2 3" key="1">
    <citation type="submission" date="2019-01" db="EMBL/GenBank/DDBJ databases">
        <title>Novel species of Nocardioides.</title>
        <authorList>
            <person name="Liu Q."/>
            <person name="Xin Y.-H."/>
        </authorList>
    </citation>
    <scope>NUCLEOTIDE SEQUENCE [LARGE SCALE GENOMIC DNA]</scope>
    <source>
        <strain evidence="2 3">CGMCC 4.6875</strain>
    </source>
</reference>
<keyword evidence="3" id="KW-1185">Reference proteome</keyword>
<name>A0A4Q2S8R9_9ACTN</name>
<dbReference type="RefSeq" id="WP_129456273.1">
    <property type="nucleotide sequence ID" value="NZ_JACXYX010000018.1"/>
</dbReference>
<proteinExistence type="predicted"/>
<gene>
    <name evidence="2" type="ORF">EUA07_16500</name>
</gene>
<dbReference type="Proteomes" id="UP000293291">
    <property type="component" value="Unassembled WGS sequence"/>
</dbReference>
<feature type="region of interest" description="Disordered" evidence="1">
    <location>
        <begin position="1"/>
        <end position="21"/>
    </location>
</feature>
<evidence type="ECO:0000256" key="1">
    <source>
        <dbReference type="SAM" id="MobiDB-lite"/>
    </source>
</evidence>
<organism evidence="2 3">
    <name type="scientific">Nocardioides ganghwensis</name>
    <dbReference type="NCBI Taxonomy" id="252230"/>
    <lineage>
        <taxon>Bacteria</taxon>
        <taxon>Bacillati</taxon>
        <taxon>Actinomycetota</taxon>
        <taxon>Actinomycetes</taxon>
        <taxon>Propionibacteriales</taxon>
        <taxon>Nocardioidaceae</taxon>
        <taxon>Nocardioides</taxon>
    </lineage>
</organism>
<dbReference type="AlphaFoldDB" id="A0A4Q2S8R9"/>
<comment type="caution">
    <text evidence="2">The sequence shown here is derived from an EMBL/GenBank/DDBJ whole genome shotgun (WGS) entry which is preliminary data.</text>
</comment>
<sequence length="272" mass="29903">MSDELASDPEHVGEAPAVHPTTEAYDRRAAVEAILAADDSLTGRIYRYDLEGMSPADIAAAEDNQGVAFVYNYRLQIDALLSGEVPASPWAARSVAAKLRRWLKTLDLSPELRDDITKFEATLQSRAEDPDAQAVEVDKAVAKSKAAENSNTPGVYVYTLPHYLKHRVDEETGKTLLKVGHSARDVYYRAGSAGRLTALPEEPILLRIYEAAESASVEKQFHAWLNAADHSGTRTRRAGAEWFLTSTKFLDRIAQSLGLDIEIVNEFETGDA</sequence>
<evidence type="ECO:0000313" key="3">
    <source>
        <dbReference type="Proteomes" id="UP000293291"/>
    </source>
</evidence>
<accession>A0A4Q2S8R9</accession>
<dbReference type="OrthoDB" id="5148880at2"/>
<protein>
    <submittedName>
        <fullName evidence="2">GIY-YIG nuclease family protein</fullName>
    </submittedName>
</protein>